<reference evidence="4 5" key="1">
    <citation type="submission" date="2020-08" db="EMBL/GenBank/DDBJ databases">
        <title>Genomic Encyclopedia of Type Strains, Phase III (KMG-III): the genomes of soil and plant-associated and newly described type strains.</title>
        <authorList>
            <person name="Whitman W."/>
        </authorList>
    </citation>
    <scope>NUCLEOTIDE SEQUENCE [LARGE SCALE GENOMIC DNA]</scope>
    <source>
        <strain evidence="4 5">CECT 8960</strain>
    </source>
</reference>
<dbReference type="RefSeq" id="WP_184812116.1">
    <property type="nucleotide sequence ID" value="NZ_JACHJQ010000004.1"/>
</dbReference>
<sequence>MARAALAGLFVCLLALTGCAALADLGQLREDLETKGYDATSINHDTTNGYSVLSIDVSTADEPTPEDAERIAEVVWTKYPGEIDRLEISINGSVQLAAPYDNLLARFGERPEGMASEDDSSPLTLIVVVVVVAVVFAGLMVLLWRRGRRPPPPVAGPPGYQPGGHFQYPPQPPQG</sequence>
<evidence type="ECO:0000256" key="2">
    <source>
        <dbReference type="SAM" id="Phobius"/>
    </source>
</evidence>
<keyword evidence="5" id="KW-1185">Reference proteome</keyword>
<keyword evidence="2" id="KW-1133">Transmembrane helix</keyword>
<dbReference type="AlphaFoldDB" id="A0A7W7VF60"/>
<dbReference type="Proteomes" id="UP000520767">
    <property type="component" value="Unassembled WGS sequence"/>
</dbReference>
<evidence type="ECO:0008006" key="6">
    <source>
        <dbReference type="Google" id="ProtNLM"/>
    </source>
</evidence>
<protein>
    <recommendedName>
        <fullName evidence="6">Lipoprotein</fullName>
    </recommendedName>
</protein>
<feature type="compositionally biased region" description="Pro residues" evidence="1">
    <location>
        <begin position="151"/>
        <end position="160"/>
    </location>
</feature>
<keyword evidence="2" id="KW-0812">Transmembrane</keyword>
<keyword evidence="2" id="KW-0472">Membrane</keyword>
<proteinExistence type="predicted"/>
<feature type="transmembrane region" description="Helical" evidence="2">
    <location>
        <begin position="123"/>
        <end position="144"/>
    </location>
</feature>
<evidence type="ECO:0000256" key="3">
    <source>
        <dbReference type="SAM" id="SignalP"/>
    </source>
</evidence>
<organism evidence="4 5">
    <name type="scientific">Actinophytocola algeriensis</name>
    <dbReference type="NCBI Taxonomy" id="1768010"/>
    <lineage>
        <taxon>Bacteria</taxon>
        <taxon>Bacillati</taxon>
        <taxon>Actinomycetota</taxon>
        <taxon>Actinomycetes</taxon>
        <taxon>Pseudonocardiales</taxon>
        <taxon>Pseudonocardiaceae</taxon>
    </lineage>
</organism>
<evidence type="ECO:0000313" key="4">
    <source>
        <dbReference type="EMBL" id="MBB4907993.1"/>
    </source>
</evidence>
<feature type="signal peptide" evidence="3">
    <location>
        <begin position="1"/>
        <end position="23"/>
    </location>
</feature>
<dbReference type="EMBL" id="JACHJQ010000004">
    <property type="protein sequence ID" value="MBB4907993.1"/>
    <property type="molecule type" value="Genomic_DNA"/>
</dbReference>
<accession>A0A7W7VF60</accession>
<feature type="chain" id="PRO_5031147410" description="Lipoprotein" evidence="3">
    <location>
        <begin position="24"/>
        <end position="175"/>
    </location>
</feature>
<feature type="region of interest" description="Disordered" evidence="1">
    <location>
        <begin position="151"/>
        <end position="175"/>
    </location>
</feature>
<gene>
    <name evidence="4" type="ORF">FHR82_004235</name>
</gene>
<name>A0A7W7VF60_9PSEU</name>
<evidence type="ECO:0000313" key="5">
    <source>
        <dbReference type="Proteomes" id="UP000520767"/>
    </source>
</evidence>
<evidence type="ECO:0000256" key="1">
    <source>
        <dbReference type="SAM" id="MobiDB-lite"/>
    </source>
</evidence>
<dbReference type="PROSITE" id="PS51257">
    <property type="entry name" value="PROKAR_LIPOPROTEIN"/>
    <property type="match status" value="1"/>
</dbReference>
<keyword evidence="3" id="KW-0732">Signal</keyword>
<comment type="caution">
    <text evidence="4">The sequence shown here is derived from an EMBL/GenBank/DDBJ whole genome shotgun (WGS) entry which is preliminary data.</text>
</comment>